<dbReference type="AlphaFoldDB" id="A0A3Q8I254"/>
<evidence type="ECO:0000256" key="2">
    <source>
        <dbReference type="SAM" id="MobiDB-lite"/>
    </source>
</evidence>
<dbReference type="Gene3D" id="2.40.50.100">
    <property type="match status" value="1"/>
</dbReference>
<accession>A0A3Q8I254</accession>
<keyword evidence="3" id="KW-0732">Signal</keyword>
<dbReference type="NCBIfam" id="TIGR01730">
    <property type="entry name" value="RND_mfp"/>
    <property type="match status" value="1"/>
</dbReference>
<feature type="domain" description="Multidrug resistance protein MdtA-like barrel-sandwich hybrid" evidence="4">
    <location>
        <begin position="58"/>
        <end position="211"/>
    </location>
</feature>
<dbReference type="InterPro" id="IPR058636">
    <property type="entry name" value="Beta-barrel_YknX"/>
</dbReference>
<evidence type="ECO:0000259" key="4">
    <source>
        <dbReference type="Pfam" id="PF25917"/>
    </source>
</evidence>
<organism evidence="6">
    <name type="scientific">Aetherobacter sp</name>
    <dbReference type="NCBI Taxonomy" id="2022431"/>
    <lineage>
        <taxon>Bacteria</taxon>
        <taxon>Pseudomonadati</taxon>
        <taxon>Myxococcota</taxon>
        <taxon>Polyangia</taxon>
        <taxon>Polyangiales</taxon>
        <taxon>Polyangiaceae</taxon>
        <taxon>Aetherobacter</taxon>
    </lineage>
</organism>
<feature type="compositionally biased region" description="Gly residues" evidence="2">
    <location>
        <begin position="423"/>
        <end position="437"/>
    </location>
</feature>
<dbReference type="Pfam" id="PF25917">
    <property type="entry name" value="BSH_RND"/>
    <property type="match status" value="1"/>
</dbReference>
<name>A0A3Q8I254_9BACT</name>
<feature type="compositionally biased region" description="Low complexity" evidence="2">
    <location>
        <begin position="329"/>
        <end position="349"/>
    </location>
</feature>
<dbReference type="Pfam" id="PF25990">
    <property type="entry name" value="Beta-barrel_YknX"/>
    <property type="match status" value="1"/>
</dbReference>
<evidence type="ECO:0000256" key="1">
    <source>
        <dbReference type="ARBA" id="ARBA00009477"/>
    </source>
</evidence>
<dbReference type="GO" id="GO:0015562">
    <property type="term" value="F:efflux transmembrane transporter activity"/>
    <property type="evidence" value="ECO:0007669"/>
    <property type="project" value="TreeGrafter"/>
</dbReference>
<reference evidence="6" key="1">
    <citation type="journal article" date="2018" name="J. Ind. Microbiol. Biotechnol.">
        <title>Genome mining reveals uncommon alkylpyrones as type III PKS products from myxobacteria.</title>
        <authorList>
            <person name="Hug J.J."/>
            <person name="Panter F."/>
            <person name="Krug D."/>
            <person name="Muller R."/>
        </authorList>
    </citation>
    <scope>NUCLEOTIDE SEQUENCE</scope>
    <source>
        <strain evidence="6">MSr9329</strain>
    </source>
</reference>
<dbReference type="InterPro" id="IPR058625">
    <property type="entry name" value="MdtA-like_BSH"/>
</dbReference>
<feature type="region of interest" description="Disordered" evidence="2">
    <location>
        <begin position="318"/>
        <end position="356"/>
    </location>
</feature>
<dbReference type="SUPFAM" id="SSF111369">
    <property type="entry name" value="HlyD-like secretion proteins"/>
    <property type="match status" value="1"/>
</dbReference>
<feature type="chain" id="PRO_5018614948" evidence="3">
    <location>
        <begin position="22"/>
        <end position="437"/>
    </location>
</feature>
<sequence>MTKGRWILAVIILLAVGFATAQGLKPHPPPPVEVSIAAVKRQDVTRTVNAAGHLQARETVKVSSNVTGDLLSLSVKEGDHVTQGQVLGQIDKRLEESQVAQFRGAVASAVAQTVQVEASIAQDERDLARRKQMVAENLATTSDLEKAETQLKLDQSRRTAQKQLVAQNQGQLETALYNLSRATLKAPIDGTILELNHKVGERIRGSDFSEDVVLLMGGLSDMEVKAEVGEHEVVGIHEGDEATVEIDAMPDKQFKGHVVAVGKNAQIKNAGTDAEVTTFFVRVGLDSPPPGALPGLSAAVSIATAMHPKVLTVPIQAVTSRDPKKKGGDAAPAPAGSAAVDAGAEDSAPQTTASGKQKPIKVVFVMTSDGKAQMRPVHTGIASRADVEILDGLAEGDKIIEGPYRTLARELEDGQSVKELPKGGPGESGSGPSGGKS</sequence>
<evidence type="ECO:0000313" key="6">
    <source>
        <dbReference type="EMBL" id="AYM52610.1"/>
    </source>
</evidence>
<protein>
    <submittedName>
        <fullName evidence="6">Efflux transporter RND family MFP subunit</fullName>
    </submittedName>
</protein>
<dbReference type="Gene3D" id="1.10.287.470">
    <property type="entry name" value="Helix hairpin bin"/>
    <property type="match status" value="1"/>
</dbReference>
<dbReference type="Gene3D" id="2.40.30.170">
    <property type="match status" value="1"/>
</dbReference>
<feature type="region of interest" description="Disordered" evidence="2">
    <location>
        <begin position="413"/>
        <end position="437"/>
    </location>
</feature>
<evidence type="ECO:0000259" key="5">
    <source>
        <dbReference type="Pfam" id="PF25990"/>
    </source>
</evidence>
<dbReference type="InterPro" id="IPR006143">
    <property type="entry name" value="RND_pump_MFP"/>
</dbReference>
<dbReference type="Gene3D" id="2.40.420.20">
    <property type="match status" value="1"/>
</dbReference>
<dbReference type="EMBL" id="MH908879">
    <property type="protein sequence ID" value="AYM52610.1"/>
    <property type="molecule type" value="Genomic_DNA"/>
</dbReference>
<feature type="domain" description="YknX-like beta-barrel" evidence="5">
    <location>
        <begin position="222"/>
        <end position="302"/>
    </location>
</feature>
<dbReference type="GO" id="GO:1990281">
    <property type="term" value="C:efflux pump complex"/>
    <property type="evidence" value="ECO:0007669"/>
    <property type="project" value="TreeGrafter"/>
</dbReference>
<dbReference type="PANTHER" id="PTHR30469:SF33">
    <property type="entry name" value="SLR1207 PROTEIN"/>
    <property type="match status" value="1"/>
</dbReference>
<proteinExistence type="inferred from homology"/>
<evidence type="ECO:0000256" key="3">
    <source>
        <dbReference type="SAM" id="SignalP"/>
    </source>
</evidence>
<comment type="similarity">
    <text evidence="1">Belongs to the membrane fusion protein (MFP) (TC 8.A.1) family.</text>
</comment>
<feature type="signal peptide" evidence="3">
    <location>
        <begin position="1"/>
        <end position="21"/>
    </location>
</feature>
<dbReference type="PANTHER" id="PTHR30469">
    <property type="entry name" value="MULTIDRUG RESISTANCE PROTEIN MDTA"/>
    <property type="match status" value="1"/>
</dbReference>